<dbReference type="RefSeq" id="WP_009660961.1">
    <property type="nucleotide sequence ID" value="NZ_BJCR01000053.1"/>
</dbReference>
<protein>
    <submittedName>
        <fullName evidence="1">Uncharacterized protein</fullName>
    </submittedName>
</protein>
<dbReference type="EMBL" id="BJCR01000053">
    <property type="protein sequence ID" value="GCL69757.1"/>
    <property type="molecule type" value="Genomic_DNA"/>
</dbReference>
<dbReference type="Proteomes" id="UP000303581">
    <property type="component" value="Unassembled WGS sequence"/>
</dbReference>
<proteinExistence type="predicted"/>
<name>A0A480BC57_9FIRM</name>
<comment type="caution">
    <text evidence="1">The sequence shown here is derived from an EMBL/GenBank/DDBJ whole genome shotgun (WGS) entry which is preliminary data.</text>
</comment>
<gene>
    <name evidence="1" type="ORF">PAGU1579_15260</name>
</gene>
<evidence type="ECO:0000313" key="2">
    <source>
        <dbReference type="Proteomes" id="UP000303581"/>
    </source>
</evidence>
<evidence type="ECO:0000313" key="1">
    <source>
        <dbReference type="EMBL" id="GCL69757.1"/>
    </source>
</evidence>
<accession>A0A480BC57</accession>
<sequence>MREQELIINSDRGYSNIDEWIGLVKLLVPILTRSDNEGIEVDADANNVSPFSPVSSVINNAPKNFATGTLTYVGENAFGKTVEKAYLSVSKPMNNNIRVRDAKMLGGLGGKAYNVGMFGNSFNENNERYNLTTEKVVSTTLDSVNLSHDLELIKTKPKIKASKNKLVNMAKIITFKLSKAGIKGTAIDRLVG</sequence>
<keyword evidence="2" id="KW-1185">Reference proteome</keyword>
<organism evidence="1 2">
    <name type="scientific">Veillonella tobetsuensis</name>
    <dbReference type="NCBI Taxonomy" id="1110546"/>
    <lineage>
        <taxon>Bacteria</taxon>
        <taxon>Bacillati</taxon>
        <taxon>Bacillota</taxon>
        <taxon>Negativicutes</taxon>
        <taxon>Veillonellales</taxon>
        <taxon>Veillonellaceae</taxon>
        <taxon>Veillonella</taxon>
    </lineage>
</organism>
<reference evidence="1 2" key="1">
    <citation type="submission" date="2019-03" db="EMBL/GenBank/DDBJ databases">
        <title>Draft genome sequences of two Veillonella tobetsuensis clinical isolates from intraoperative bronchial fluids of elderly patients with pulmonary carcinoma.</title>
        <authorList>
            <person name="Akiyama T."/>
        </authorList>
    </citation>
    <scope>NUCLEOTIDE SEQUENCE [LARGE SCALE GENOMIC DNA]</scope>
    <source>
        <strain evidence="1 2">PAGU 1579</strain>
    </source>
</reference>
<dbReference type="AlphaFoldDB" id="A0A480BC57"/>